<dbReference type="InterPro" id="IPR055235">
    <property type="entry name" value="ASD1_cat"/>
</dbReference>
<keyword evidence="10" id="KW-1185">Reference proteome</keyword>
<evidence type="ECO:0000256" key="6">
    <source>
        <dbReference type="ARBA" id="ARBA00023277"/>
    </source>
</evidence>
<dbReference type="EC" id="3.2.1.55" evidence="4"/>
<evidence type="ECO:0000256" key="3">
    <source>
        <dbReference type="ARBA" id="ARBA00011165"/>
    </source>
</evidence>
<dbReference type="Pfam" id="PF06964">
    <property type="entry name" value="Alpha-L-AF_C"/>
    <property type="match status" value="1"/>
</dbReference>
<dbReference type="Gene3D" id="2.60.40.1180">
    <property type="entry name" value="Golgi alpha-mannosidase II"/>
    <property type="match status" value="1"/>
</dbReference>
<dbReference type="InterPro" id="IPR013780">
    <property type="entry name" value="Glyco_hydro_b"/>
</dbReference>
<comment type="similarity">
    <text evidence="2">Belongs to the glycosyl hydrolase 51 family.</text>
</comment>
<dbReference type="Proteomes" id="UP000619761">
    <property type="component" value="Unassembled WGS sequence"/>
</dbReference>
<sequence length="539" mass="59621">MRLDMYKVFVPVLGRATMKLLRLVGLIGVVFGISSINASANTAVKVSIDPAQDGPVINRHIFGQFAEHLGRGVYEGVWVGPDSTIPNTRGIRKDVVGALKALKVPNVRWPGGCFADEYHWRDGIGKPEDRRSRINASWAGRPEPNSFGTHEFFDFIQQIGADAFISANVGSGTVQEAADWLEYLTAQDSSLAKERAANGHPKPYEVAFWGIGNEVWGCGGPFTAEEYVTKLKQFSNFSTNHNKNMPTQQVAVGPDGDGFPEYAEVVMNAWSKRTWAWNIEALSLHRYTRNGWPPNIPATGFNQKQYASVIKETLGMNDFIKTNIAIMDKYDPEKKVGILVDEWGTWYAPTKGTDPGYLEQENSQRDAIIAALNFNIFARHADRVRGANIAQMINVLQAMILTDKEKMVLTPTYHAFRMYVPFQNAVRLKTNYDQGVYKEGDINLPKIDVISARDNQGRIWVAVTNIDPKQSIDVDLSLLGKSIASADGEILKAPTIDAVNSFAKPDVVSPKNLSLKAINGQLKFTIAPQSVSVISVKSQ</sequence>
<keyword evidence="7" id="KW-0326">Glycosidase</keyword>
<dbReference type="SUPFAM" id="SSF51445">
    <property type="entry name" value="(Trans)glycosidases"/>
    <property type="match status" value="1"/>
</dbReference>
<gene>
    <name evidence="9" type="ORF">GCM10011613_29850</name>
</gene>
<proteinExistence type="inferred from homology"/>
<evidence type="ECO:0000313" key="9">
    <source>
        <dbReference type="EMBL" id="GGY83034.1"/>
    </source>
</evidence>
<feature type="domain" description="Alpha-L-arabinofuranosidase C-terminal" evidence="8">
    <location>
        <begin position="341"/>
        <end position="530"/>
    </location>
</feature>
<dbReference type="EMBL" id="BMYZ01000003">
    <property type="protein sequence ID" value="GGY83034.1"/>
    <property type="molecule type" value="Genomic_DNA"/>
</dbReference>
<dbReference type="PANTHER" id="PTHR43576:SF2">
    <property type="entry name" value="INTRACELLULAR EXO-ALPHA-L-ARABINOFURANOSIDASE 2"/>
    <property type="match status" value="1"/>
</dbReference>
<dbReference type="InterPro" id="IPR010720">
    <property type="entry name" value="Alpha-L-AF_C"/>
</dbReference>
<reference evidence="10" key="1">
    <citation type="journal article" date="2019" name="Int. J. Syst. Evol. Microbiol.">
        <title>The Global Catalogue of Microorganisms (GCM) 10K type strain sequencing project: providing services to taxonomists for standard genome sequencing and annotation.</title>
        <authorList>
            <consortium name="The Broad Institute Genomics Platform"/>
            <consortium name="The Broad Institute Genome Sequencing Center for Infectious Disease"/>
            <person name="Wu L."/>
            <person name="Ma J."/>
        </authorList>
    </citation>
    <scope>NUCLEOTIDE SEQUENCE [LARGE SCALE GENOMIC DNA]</scope>
    <source>
        <strain evidence="10">KCTC 32239</strain>
    </source>
</reference>
<evidence type="ECO:0000259" key="8">
    <source>
        <dbReference type="SMART" id="SM00813"/>
    </source>
</evidence>
<protein>
    <recommendedName>
        <fullName evidence="4">non-reducing end alpha-L-arabinofuranosidase</fullName>
        <ecNumber evidence="4">3.2.1.55</ecNumber>
    </recommendedName>
</protein>
<dbReference type="SUPFAM" id="SSF51011">
    <property type="entry name" value="Glycosyl hydrolase domain"/>
    <property type="match status" value="1"/>
</dbReference>
<comment type="caution">
    <text evidence="9">The sequence shown here is derived from an EMBL/GenBank/DDBJ whole genome shotgun (WGS) entry which is preliminary data.</text>
</comment>
<dbReference type="Pfam" id="PF22848">
    <property type="entry name" value="ASD1_dom"/>
    <property type="match status" value="1"/>
</dbReference>
<dbReference type="InterPro" id="IPR017853">
    <property type="entry name" value="GH"/>
</dbReference>
<evidence type="ECO:0000313" key="10">
    <source>
        <dbReference type="Proteomes" id="UP000619761"/>
    </source>
</evidence>
<evidence type="ECO:0000256" key="7">
    <source>
        <dbReference type="ARBA" id="ARBA00023295"/>
    </source>
</evidence>
<keyword evidence="5" id="KW-0378">Hydrolase</keyword>
<organism evidence="9 10">
    <name type="scientific">Cellvibrio zantedeschiae</name>
    <dbReference type="NCBI Taxonomy" id="1237077"/>
    <lineage>
        <taxon>Bacteria</taxon>
        <taxon>Pseudomonadati</taxon>
        <taxon>Pseudomonadota</taxon>
        <taxon>Gammaproteobacteria</taxon>
        <taxon>Cellvibrionales</taxon>
        <taxon>Cellvibrionaceae</taxon>
        <taxon>Cellvibrio</taxon>
    </lineage>
</organism>
<dbReference type="PANTHER" id="PTHR43576">
    <property type="entry name" value="ALPHA-L-ARABINOFURANOSIDASE C-RELATED"/>
    <property type="match status" value="1"/>
</dbReference>
<evidence type="ECO:0000256" key="4">
    <source>
        <dbReference type="ARBA" id="ARBA00012670"/>
    </source>
</evidence>
<evidence type="ECO:0000256" key="1">
    <source>
        <dbReference type="ARBA" id="ARBA00001462"/>
    </source>
</evidence>
<dbReference type="Gene3D" id="3.20.20.80">
    <property type="entry name" value="Glycosidases"/>
    <property type="match status" value="1"/>
</dbReference>
<dbReference type="SMART" id="SM00813">
    <property type="entry name" value="Alpha-L-AF_C"/>
    <property type="match status" value="1"/>
</dbReference>
<evidence type="ECO:0000256" key="5">
    <source>
        <dbReference type="ARBA" id="ARBA00022801"/>
    </source>
</evidence>
<comment type="catalytic activity">
    <reaction evidence="1">
        <text>Hydrolysis of terminal non-reducing alpha-L-arabinofuranoside residues in alpha-L-arabinosides.</text>
        <dbReference type="EC" id="3.2.1.55"/>
    </reaction>
</comment>
<accession>A0ABQ3B8B8</accession>
<evidence type="ECO:0000256" key="2">
    <source>
        <dbReference type="ARBA" id="ARBA00007186"/>
    </source>
</evidence>
<comment type="subunit">
    <text evidence="3">Homohexamer; trimer of dimers.</text>
</comment>
<keyword evidence="6" id="KW-0119">Carbohydrate metabolism</keyword>
<name>A0ABQ3B8B8_9GAMM</name>